<dbReference type="GO" id="GO:0046983">
    <property type="term" value="F:protein dimerization activity"/>
    <property type="evidence" value="ECO:0007669"/>
    <property type="project" value="InterPro"/>
</dbReference>
<dbReference type="SUPFAM" id="SSF53098">
    <property type="entry name" value="Ribonuclease H-like"/>
    <property type="match status" value="1"/>
</dbReference>
<dbReference type="EMBL" id="KN828042">
    <property type="protein sequence ID" value="KIK75533.1"/>
    <property type="molecule type" value="Genomic_DNA"/>
</dbReference>
<reference evidence="3 4" key="1">
    <citation type="submission" date="2014-04" db="EMBL/GenBank/DDBJ databases">
        <authorList>
            <consortium name="DOE Joint Genome Institute"/>
            <person name="Kuo A."/>
            <person name="Kohler A."/>
            <person name="Jargeat P."/>
            <person name="Nagy L.G."/>
            <person name="Floudas D."/>
            <person name="Copeland A."/>
            <person name="Barry K.W."/>
            <person name="Cichocki N."/>
            <person name="Veneault-Fourrey C."/>
            <person name="LaButti K."/>
            <person name="Lindquist E.A."/>
            <person name="Lipzen A."/>
            <person name="Lundell T."/>
            <person name="Morin E."/>
            <person name="Murat C."/>
            <person name="Sun H."/>
            <person name="Tunlid A."/>
            <person name="Henrissat B."/>
            <person name="Grigoriev I.V."/>
            <person name="Hibbett D.S."/>
            <person name="Martin F."/>
            <person name="Nordberg H.P."/>
            <person name="Cantor M.N."/>
            <person name="Hua S.X."/>
        </authorList>
    </citation>
    <scope>NUCLEOTIDE SEQUENCE [LARGE SCALE GENOMIC DNA]</scope>
    <source>
        <strain evidence="3 4">Ve08.2h10</strain>
    </source>
</reference>
<dbReference type="OrthoDB" id="2689137at2759"/>
<dbReference type="InterPro" id="IPR008906">
    <property type="entry name" value="HATC_C_dom"/>
</dbReference>
<proteinExistence type="predicted"/>
<feature type="non-terminal residue" evidence="3">
    <location>
        <position position="269"/>
    </location>
</feature>
<evidence type="ECO:0000313" key="3">
    <source>
        <dbReference type="EMBL" id="KIK75533.1"/>
    </source>
</evidence>
<dbReference type="HOGENOM" id="CLU_080325_0_0_1"/>
<keyword evidence="4" id="KW-1185">Reference proteome</keyword>
<reference evidence="4" key="2">
    <citation type="submission" date="2015-01" db="EMBL/GenBank/DDBJ databases">
        <title>Evolutionary Origins and Diversification of the Mycorrhizal Mutualists.</title>
        <authorList>
            <consortium name="DOE Joint Genome Institute"/>
            <consortium name="Mycorrhizal Genomics Consortium"/>
            <person name="Kohler A."/>
            <person name="Kuo A."/>
            <person name="Nagy L.G."/>
            <person name="Floudas D."/>
            <person name="Copeland A."/>
            <person name="Barry K.W."/>
            <person name="Cichocki N."/>
            <person name="Veneault-Fourrey C."/>
            <person name="LaButti K."/>
            <person name="Lindquist E.A."/>
            <person name="Lipzen A."/>
            <person name="Lundell T."/>
            <person name="Morin E."/>
            <person name="Murat C."/>
            <person name="Riley R."/>
            <person name="Ohm R."/>
            <person name="Sun H."/>
            <person name="Tunlid A."/>
            <person name="Henrissat B."/>
            <person name="Grigoriev I.V."/>
            <person name="Hibbett D.S."/>
            <person name="Martin F."/>
        </authorList>
    </citation>
    <scope>NUCLEOTIDE SEQUENCE [LARGE SCALE GENOMIC DNA]</scope>
    <source>
        <strain evidence="4">Ve08.2h10</strain>
    </source>
</reference>
<dbReference type="AlphaFoldDB" id="A0A0D0CK21"/>
<name>A0A0D0CK21_9AGAM</name>
<dbReference type="InterPro" id="IPR012337">
    <property type="entry name" value="RNaseH-like_sf"/>
</dbReference>
<feature type="region of interest" description="Disordered" evidence="1">
    <location>
        <begin position="239"/>
        <end position="269"/>
    </location>
</feature>
<dbReference type="STRING" id="930991.A0A0D0CK21"/>
<evidence type="ECO:0000313" key="4">
    <source>
        <dbReference type="Proteomes" id="UP000054538"/>
    </source>
</evidence>
<evidence type="ECO:0000256" key="1">
    <source>
        <dbReference type="SAM" id="MobiDB-lite"/>
    </source>
</evidence>
<feature type="domain" description="HAT C-terminal dimerisation" evidence="2">
    <location>
        <begin position="173"/>
        <end position="223"/>
    </location>
</feature>
<evidence type="ECO:0000259" key="2">
    <source>
        <dbReference type="Pfam" id="PF05699"/>
    </source>
</evidence>
<dbReference type="Proteomes" id="UP000054538">
    <property type="component" value="Unassembled WGS sequence"/>
</dbReference>
<protein>
    <recommendedName>
        <fullName evidence="2">HAT C-terminal dimerisation domain-containing protein</fullName>
    </recommendedName>
</protein>
<accession>A0A0D0CK21</accession>
<organism evidence="3 4">
    <name type="scientific">Paxillus rubicundulus Ve08.2h10</name>
    <dbReference type="NCBI Taxonomy" id="930991"/>
    <lineage>
        <taxon>Eukaryota</taxon>
        <taxon>Fungi</taxon>
        <taxon>Dikarya</taxon>
        <taxon>Basidiomycota</taxon>
        <taxon>Agaricomycotina</taxon>
        <taxon>Agaricomycetes</taxon>
        <taxon>Agaricomycetidae</taxon>
        <taxon>Boletales</taxon>
        <taxon>Paxilineae</taxon>
        <taxon>Paxillaceae</taxon>
        <taxon>Paxillus</taxon>
    </lineage>
</organism>
<feature type="non-terminal residue" evidence="3">
    <location>
        <position position="1"/>
    </location>
</feature>
<dbReference type="Pfam" id="PF05699">
    <property type="entry name" value="Dimer_Tnp_hAT"/>
    <property type="match status" value="1"/>
</dbReference>
<feature type="compositionally biased region" description="Low complexity" evidence="1">
    <location>
        <begin position="247"/>
        <end position="269"/>
    </location>
</feature>
<sequence>VKCHLKPLAIAASATQSDYTRLDVVLIMLVTLYHKFSCPDLDQTVAKAVLCSLEKRWAKADCPVFILAVVLHPFLQLSCFSPQNPYRQFSTLWALVQSTYHRIALVEPNNNFCKAFHSYVSNTGEWSDEGMSLRGHKEQAKKEKKPVNLLQIWRELDFITVGLIPTLNGTSGLIHLALTLLSVVPNSAATERVFSQFGIIHSCLRNRLSLEKVCKQALIRSNMIAQYSSIHHVKRKFMEPDSDKESATQSSSLSLTTASQVTSASSSSS</sequence>
<dbReference type="InParanoid" id="A0A0D0CK21"/>
<gene>
    <name evidence="3" type="ORF">PAXRUDRAFT_98327</name>
</gene>